<comment type="similarity">
    <text evidence="1 2">Belongs to the enoyl-CoA hydratase/isomerase family.</text>
</comment>
<dbReference type="GO" id="GO:0006635">
    <property type="term" value="P:fatty acid beta-oxidation"/>
    <property type="evidence" value="ECO:0007669"/>
    <property type="project" value="TreeGrafter"/>
</dbReference>
<dbReference type="SUPFAM" id="SSF52096">
    <property type="entry name" value="ClpP/crotonase"/>
    <property type="match status" value="1"/>
</dbReference>
<comment type="caution">
    <text evidence="3">The sequence shown here is derived from an EMBL/GenBank/DDBJ whole genome shotgun (WGS) entry which is preliminary data.</text>
</comment>
<evidence type="ECO:0000313" key="4">
    <source>
        <dbReference type="Proteomes" id="UP000030652"/>
    </source>
</evidence>
<dbReference type="PATRIC" id="fig|237368.3.peg.4195"/>
<dbReference type="PANTHER" id="PTHR11941">
    <property type="entry name" value="ENOYL-COA HYDRATASE-RELATED"/>
    <property type="match status" value="1"/>
</dbReference>
<dbReference type="GO" id="GO:0003824">
    <property type="term" value="F:catalytic activity"/>
    <property type="evidence" value="ECO:0007669"/>
    <property type="project" value="InterPro"/>
</dbReference>
<dbReference type="Proteomes" id="UP000030652">
    <property type="component" value="Unassembled WGS sequence"/>
</dbReference>
<accession>A0A0B0EH20</accession>
<sequence>MKDIRMNRGDNSGYDYLEFEEIEADNGKTIGIIYLNKPGRNSLGSWLLDALYEKMDQYESDENVGAIIIASKLRGVFCDGVDREELFGSWISDLVAKKDYERFHRSYEMLVEMENCQKPVIAAINGIAIGAGIELAMLCDLRIASERAFFNLPEAKPELGIIPALGTTQRLPRLIGHARAKEMLFLGKMIRAKTALEWGLVNQVVPHNELLSQAIVMAKVLLERDTGVLIEMKKCVNFAVENDITKGLEYEVGVFAKMMRSKLKKNSPQTQSSQRET</sequence>
<dbReference type="eggNOG" id="COG1024">
    <property type="taxonomic scope" value="Bacteria"/>
</dbReference>
<dbReference type="AlphaFoldDB" id="A0A0B0EH20"/>
<evidence type="ECO:0000313" key="3">
    <source>
        <dbReference type="EMBL" id="KHE90403.1"/>
    </source>
</evidence>
<dbReference type="CDD" id="cd06558">
    <property type="entry name" value="crotonase-like"/>
    <property type="match status" value="1"/>
</dbReference>
<name>A0A0B0EH20_9BACT</name>
<gene>
    <name evidence="3" type="ORF">SCABRO_03900</name>
</gene>
<protein>
    <submittedName>
        <fullName evidence="3">Putative enoyl-CoA hydratase</fullName>
    </submittedName>
</protein>
<dbReference type="PANTHER" id="PTHR11941:SF54">
    <property type="entry name" value="ENOYL-COA HYDRATASE, MITOCHONDRIAL"/>
    <property type="match status" value="1"/>
</dbReference>
<dbReference type="InterPro" id="IPR029045">
    <property type="entry name" value="ClpP/crotonase-like_dom_sf"/>
</dbReference>
<organism evidence="3 4">
    <name type="scientific">Candidatus Scalindua brodae</name>
    <dbReference type="NCBI Taxonomy" id="237368"/>
    <lineage>
        <taxon>Bacteria</taxon>
        <taxon>Pseudomonadati</taxon>
        <taxon>Planctomycetota</taxon>
        <taxon>Candidatus Brocadiia</taxon>
        <taxon>Candidatus Brocadiales</taxon>
        <taxon>Candidatus Scalinduaceae</taxon>
        <taxon>Candidatus Scalindua</taxon>
    </lineage>
</organism>
<reference evidence="3 4" key="1">
    <citation type="submission" date="2014-10" db="EMBL/GenBank/DDBJ databases">
        <title>Draft genome of anammox bacterium scalindua brodae, obtained using differential coverage binning of sequence data from two enrichment reactors.</title>
        <authorList>
            <person name="Speth D.R."/>
            <person name="Russ L."/>
            <person name="Kartal B."/>
            <person name="Op den Camp H.J."/>
            <person name="Dutilh B.E."/>
            <person name="Jetten M.S."/>
        </authorList>
    </citation>
    <scope>NUCLEOTIDE SEQUENCE [LARGE SCALE GENOMIC DNA]</scope>
    <source>
        <strain evidence="3">RU1</strain>
    </source>
</reference>
<evidence type="ECO:0000256" key="1">
    <source>
        <dbReference type="ARBA" id="ARBA00005254"/>
    </source>
</evidence>
<dbReference type="Pfam" id="PF00378">
    <property type="entry name" value="ECH_1"/>
    <property type="match status" value="1"/>
</dbReference>
<dbReference type="InterPro" id="IPR001753">
    <property type="entry name" value="Enoyl-CoA_hydra/iso"/>
</dbReference>
<dbReference type="EMBL" id="JRYO01000265">
    <property type="protein sequence ID" value="KHE90403.1"/>
    <property type="molecule type" value="Genomic_DNA"/>
</dbReference>
<proteinExistence type="inferred from homology"/>
<dbReference type="InterPro" id="IPR018376">
    <property type="entry name" value="Enoyl-CoA_hyd/isom_CS"/>
</dbReference>
<evidence type="ECO:0000256" key="2">
    <source>
        <dbReference type="RuleBase" id="RU003707"/>
    </source>
</evidence>
<dbReference type="PROSITE" id="PS00166">
    <property type="entry name" value="ENOYL_COA_HYDRATASE"/>
    <property type="match status" value="1"/>
</dbReference>
<dbReference type="Gene3D" id="3.90.226.10">
    <property type="entry name" value="2-enoyl-CoA Hydratase, Chain A, domain 1"/>
    <property type="match status" value="1"/>
</dbReference>